<organism evidence="10 11">
    <name type="scientific">Lingula anatina</name>
    <name type="common">Brachiopod</name>
    <name type="synonym">Lingula unguis</name>
    <dbReference type="NCBI Taxonomy" id="7574"/>
    <lineage>
        <taxon>Eukaryota</taxon>
        <taxon>Metazoa</taxon>
        <taxon>Spiralia</taxon>
        <taxon>Lophotrochozoa</taxon>
        <taxon>Brachiopoda</taxon>
        <taxon>Linguliformea</taxon>
        <taxon>Lingulata</taxon>
        <taxon>Lingulida</taxon>
        <taxon>Linguloidea</taxon>
        <taxon>Lingulidae</taxon>
        <taxon>Lingula</taxon>
    </lineage>
</organism>
<keyword evidence="8" id="KW-0811">Translocation</keyword>
<reference evidence="11" key="1">
    <citation type="journal article" date="2015" name="Nat. Commun.">
        <title>The Lingula genome provides insights into brachiopod evolution and the origin of phosphate biomineralization.</title>
        <authorList>
            <person name="Luo Y.J."/>
            <person name="Takeuchi T."/>
            <person name="Koyanagi R."/>
            <person name="Yamada L."/>
            <person name="Kanda M."/>
            <person name="Khalturina M."/>
            <person name="Fujie M."/>
            <person name="Yamasaki S.I."/>
            <person name="Endo K."/>
            <person name="Satoh N."/>
        </authorList>
    </citation>
    <scope>NUCLEOTIDE SEQUENCE</scope>
</reference>
<dbReference type="GO" id="GO:0030150">
    <property type="term" value="P:protein import into mitochondrial matrix"/>
    <property type="evidence" value="ECO:0007669"/>
    <property type="project" value="UniProtKB-UniRule"/>
</dbReference>
<evidence type="ECO:0000256" key="9">
    <source>
        <dbReference type="SAM" id="MobiDB-lite"/>
    </source>
</evidence>
<keyword evidence="10" id="KW-1185">Reference proteome</keyword>
<feature type="region of interest" description="Disordered" evidence="9">
    <location>
        <begin position="72"/>
        <end position="94"/>
    </location>
</feature>
<proteinExistence type="inferred from homology"/>
<evidence type="ECO:0000256" key="1">
    <source>
        <dbReference type="ARBA" id="ARBA00004304"/>
    </source>
</evidence>
<dbReference type="PANTHER" id="PTHR13032:SF6">
    <property type="entry name" value="MITOCHONDRIAL IMPORT INNER MEMBRANE TRANSLOCASE SUBUNIT TIM21"/>
    <property type="match status" value="1"/>
</dbReference>
<evidence type="ECO:0000313" key="11">
    <source>
        <dbReference type="RefSeq" id="XP_013382678.1"/>
    </source>
</evidence>
<comment type="function">
    <text evidence="8">Essential component of the TIM23 complex, a complex that mediates the translocation of transit peptide-containing proteins across the mitochondrial inner membrane.</text>
</comment>
<evidence type="ECO:0000256" key="8">
    <source>
        <dbReference type="RuleBase" id="RU367142"/>
    </source>
</evidence>
<keyword evidence="8" id="KW-0653">Protein transport</keyword>
<feature type="transmembrane region" description="Helical" evidence="8">
    <location>
        <begin position="112"/>
        <end position="132"/>
    </location>
</feature>
<dbReference type="InterPro" id="IPR013261">
    <property type="entry name" value="Tim21"/>
</dbReference>
<gene>
    <name evidence="11" type="primary">LOC106153336</name>
</gene>
<dbReference type="STRING" id="7574.A0A1S3H9J4"/>
<evidence type="ECO:0000313" key="10">
    <source>
        <dbReference type="Proteomes" id="UP000085678"/>
    </source>
</evidence>
<dbReference type="InterPro" id="IPR038552">
    <property type="entry name" value="Tim21_IMS_sf"/>
</dbReference>
<dbReference type="AlphaFoldDB" id="A0A1S3H9J4"/>
<sequence length="260" mass="29612">MAMSGFRNYSRLRICICRQNVQLSDKTVSRLCARFYINVTAPGSHASDIKLTSSAVNPCAKTSITQTVVRFKSDSGQQDKRERSVVETDPENRPFSELSTAQKVGRVGKDSVLGLWIILGLGATGSLFYFVYRELFSRESPYGIYEEAMDICLKDTRVQDALGKPLKAHGETSGRGRRRHIRHTIYEFQGYQHMRLQFYLKGKRERATAHVEVRKNDNNKYEYRYLFVETEGFPRRVITLKDNRAQLQTGGTAGTVGMSM</sequence>
<dbReference type="GO" id="GO:0005744">
    <property type="term" value="C:TIM23 mitochondrial import inner membrane translocase complex"/>
    <property type="evidence" value="ECO:0007669"/>
    <property type="project" value="UniProtKB-UniRule"/>
</dbReference>
<dbReference type="GeneID" id="106153336"/>
<keyword evidence="4" id="KW-0809">Transit peptide</keyword>
<keyword evidence="3 8" id="KW-0812">Transmembrane</keyword>
<dbReference type="InParanoid" id="A0A1S3H9J4"/>
<dbReference type="PANTHER" id="PTHR13032">
    <property type="entry name" value="MITOCHONDRIAL IMPORT INNER MEMBRANE TRANSLOCASE SUBUNIT TIM21"/>
    <property type="match status" value="1"/>
</dbReference>
<dbReference type="Proteomes" id="UP000085678">
    <property type="component" value="Unplaced"/>
</dbReference>
<keyword evidence="8" id="KW-0999">Mitochondrion inner membrane</keyword>
<keyword evidence="5 8" id="KW-1133">Transmembrane helix</keyword>
<evidence type="ECO:0000256" key="7">
    <source>
        <dbReference type="ARBA" id="ARBA00023136"/>
    </source>
</evidence>
<protein>
    <recommendedName>
        <fullName evidence="8">Mitochondrial import inner membrane translocase subunit Tim21</fullName>
    </recommendedName>
</protein>
<keyword evidence="6 8" id="KW-0496">Mitochondrion</keyword>
<dbReference type="RefSeq" id="XP_013382678.1">
    <property type="nucleotide sequence ID" value="XM_013527224.2"/>
</dbReference>
<comment type="subcellular location">
    <subcellularLocation>
        <location evidence="8">Mitochondrion inner membrane</location>
        <topology evidence="8">Single-pass membrane protein</topology>
    </subcellularLocation>
    <subcellularLocation>
        <location evidence="1">Mitochondrion membrane</location>
        <topology evidence="1">Single-pass membrane protein</topology>
    </subcellularLocation>
</comment>
<comment type="similarity">
    <text evidence="2 8">Belongs to the TIM21 family.</text>
</comment>
<dbReference type="FunCoup" id="A0A1S3H9J4">
    <property type="interactions" value="1376"/>
</dbReference>
<keyword evidence="7 8" id="KW-0472">Membrane</keyword>
<evidence type="ECO:0000256" key="3">
    <source>
        <dbReference type="ARBA" id="ARBA00022692"/>
    </source>
</evidence>
<name>A0A1S3H9J4_LINAN</name>
<evidence type="ECO:0000256" key="2">
    <source>
        <dbReference type="ARBA" id="ARBA00010867"/>
    </source>
</evidence>
<reference evidence="11" key="2">
    <citation type="submission" date="2025-08" db="UniProtKB">
        <authorList>
            <consortium name="RefSeq"/>
        </authorList>
    </citation>
    <scope>IDENTIFICATION</scope>
</reference>
<dbReference type="Pfam" id="PF08294">
    <property type="entry name" value="TIM21"/>
    <property type="match status" value="1"/>
</dbReference>
<dbReference type="OrthoDB" id="436405at2759"/>
<keyword evidence="8" id="KW-0813">Transport</keyword>
<evidence type="ECO:0000256" key="5">
    <source>
        <dbReference type="ARBA" id="ARBA00022989"/>
    </source>
</evidence>
<dbReference type="Gene3D" id="3.10.450.320">
    <property type="entry name" value="Mitochondrial import inner membrane translocase subunit Tim21"/>
    <property type="match status" value="1"/>
</dbReference>
<dbReference type="KEGG" id="lak:106153336"/>
<comment type="subunit">
    <text evidence="8">Component of the TIM23 complex.</text>
</comment>
<accession>A0A1S3H9J4</accession>
<evidence type="ECO:0000256" key="4">
    <source>
        <dbReference type="ARBA" id="ARBA00022946"/>
    </source>
</evidence>
<evidence type="ECO:0000256" key="6">
    <source>
        <dbReference type="ARBA" id="ARBA00023128"/>
    </source>
</evidence>